<dbReference type="PANTHER" id="PTHR42847:SF4">
    <property type="entry name" value="ALKANESULFONATE MONOOXYGENASE-RELATED"/>
    <property type="match status" value="1"/>
</dbReference>
<evidence type="ECO:0000256" key="2">
    <source>
        <dbReference type="ARBA" id="ARBA00022643"/>
    </source>
</evidence>
<evidence type="ECO:0000313" key="7">
    <source>
        <dbReference type="Proteomes" id="UP000320048"/>
    </source>
</evidence>
<dbReference type="InterPro" id="IPR036661">
    <property type="entry name" value="Luciferase-like_sf"/>
</dbReference>
<evidence type="ECO:0000313" key="6">
    <source>
        <dbReference type="EMBL" id="TMI82745.1"/>
    </source>
</evidence>
<dbReference type="InterPro" id="IPR011251">
    <property type="entry name" value="Luciferase-like_dom"/>
</dbReference>
<proteinExistence type="predicted"/>
<sequence length="305" mass="32593">MGTIGIALPNLPGVTPPLIPEFARRIEAGGCDAIWALDRLVYENPDPLTALAAAAAVTSRVRLGTSVLLTPLHSPVVLAKQLATLDLVSNGRLLVGLGIGSRPDDFAAAGVPFAGRGGRAAEMIRIMKQVWSGQPVRHQGRYFAIECGAVGPVPVQHPHPPVWMGGFQEVALKRIARIADGFVGSGGVGPAGFAAMWERVRQMVAAAGRPPDRFPNACLAYFNVGGDREQAKAQAMAALVRYYGPQFTSRYDPERALVFGPPEECARRAQAYFDAGVQHLILVPTTLDAGQVDRIAREVRPHLRA</sequence>
<keyword evidence="4" id="KW-0503">Monooxygenase</keyword>
<keyword evidence="2" id="KW-0288">FMN</keyword>
<dbReference type="SUPFAM" id="SSF51679">
    <property type="entry name" value="Bacterial luciferase-like"/>
    <property type="match status" value="1"/>
</dbReference>
<dbReference type="EC" id="1.-.-.-" evidence="6"/>
<keyword evidence="1" id="KW-0285">Flavoprotein</keyword>
<dbReference type="Gene3D" id="3.20.20.30">
    <property type="entry name" value="Luciferase-like domain"/>
    <property type="match status" value="1"/>
</dbReference>
<accession>A0A537JGV2</accession>
<evidence type="ECO:0000259" key="5">
    <source>
        <dbReference type="Pfam" id="PF00296"/>
    </source>
</evidence>
<dbReference type="EMBL" id="VBAO01000110">
    <property type="protein sequence ID" value="TMI82745.1"/>
    <property type="molecule type" value="Genomic_DNA"/>
</dbReference>
<dbReference type="GO" id="GO:0008726">
    <property type="term" value="F:alkanesulfonate monooxygenase activity"/>
    <property type="evidence" value="ECO:0007669"/>
    <property type="project" value="TreeGrafter"/>
</dbReference>
<protein>
    <submittedName>
        <fullName evidence="6">TIGR03619 family F420-dependent LLM class oxidoreductase</fullName>
        <ecNumber evidence="6">1.-.-.-</ecNumber>
    </submittedName>
</protein>
<dbReference type="Pfam" id="PF00296">
    <property type="entry name" value="Bac_luciferase"/>
    <property type="match status" value="1"/>
</dbReference>
<reference evidence="6 7" key="1">
    <citation type="journal article" date="2019" name="Nat. Microbiol.">
        <title>Mediterranean grassland soil C-N compound turnover is dependent on rainfall and depth, and is mediated by genomically divergent microorganisms.</title>
        <authorList>
            <person name="Diamond S."/>
            <person name="Andeer P.F."/>
            <person name="Li Z."/>
            <person name="Crits-Christoph A."/>
            <person name="Burstein D."/>
            <person name="Anantharaman K."/>
            <person name="Lane K.R."/>
            <person name="Thomas B.C."/>
            <person name="Pan C."/>
            <person name="Northen T.R."/>
            <person name="Banfield J.F."/>
        </authorList>
    </citation>
    <scope>NUCLEOTIDE SEQUENCE [LARGE SCALE GENOMIC DNA]</scope>
    <source>
        <strain evidence="6">NP_7</strain>
    </source>
</reference>
<comment type="caution">
    <text evidence="6">The sequence shown here is derived from an EMBL/GenBank/DDBJ whole genome shotgun (WGS) entry which is preliminary data.</text>
</comment>
<keyword evidence="3 6" id="KW-0560">Oxidoreductase</keyword>
<dbReference type="InterPro" id="IPR019921">
    <property type="entry name" value="Lucif-like_OxRdtase_Rv2161c"/>
</dbReference>
<dbReference type="AlphaFoldDB" id="A0A537JGV2"/>
<dbReference type="Proteomes" id="UP000320048">
    <property type="component" value="Unassembled WGS sequence"/>
</dbReference>
<dbReference type="InterPro" id="IPR050172">
    <property type="entry name" value="SsuD_RutA_monooxygenase"/>
</dbReference>
<dbReference type="PANTHER" id="PTHR42847">
    <property type="entry name" value="ALKANESULFONATE MONOOXYGENASE"/>
    <property type="match status" value="1"/>
</dbReference>
<gene>
    <name evidence="6" type="ORF">E6H04_04270</name>
</gene>
<evidence type="ECO:0000256" key="4">
    <source>
        <dbReference type="ARBA" id="ARBA00023033"/>
    </source>
</evidence>
<dbReference type="GO" id="GO:0046306">
    <property type="term" value="P:alkanesulfonate catabolic process"/>
    <property type="evidence" value="ECO:0007669"/>
    <property type="project" value="TreeGrafter"/>
</dbReference>
<organism evidence="6 7">
    <name type="scientific">Candidatus Segetimicrobium genomatis</name>
    <dbReference type="NCBI Taxonomy" id="2569760"/>
    <lineage>
        <taxon>Bacteria</taxon>
        <taxon>Bacillati</taxon>
        <taxon>Candidatus Sysuimicrobiota</taxon>
        <taxon>Candidatus Sysuimicrobiia</taxon>
        <taxon>Candidatus Sysuimicrobiales</taxon>
        <taxon>Candidatus Segetimicrobiaceae</taxon>
        <taxon>Candidatus Segetimicrobium</taxon>
    </lineage>
</organism>
<dbReference type="NCBIfam" id="TIGR03619">
    <property type="entry name" value="F420_Rv2161c"/>
    <property type="match status" value="1"/>
</dbReference>
<evidence type="ECO:0000256" key="3">
    <source>
        <dbReference type="ARBA" id="ARBA00023002"/>
    </source>
</evidence>
<evidence type="ECO:0000256" key="1">
    <source>
        <dbReference type="ARBA" id="ARBA00022630"/>
    </source>
</evidence>
<feature type="domain" description="Luciferase-like" evidence="5">
    <location>
        <begin position="19"/>
        <end position="278"/>
    </location>
</feature>
<name>A0A537JGV2_9BACT</name>